<evidence type="ECO:0008006" key="4">
    <source>
        <dbReference type="Google" id="ProtNLM"/>
    </source>
</evidence>
<name>A0A5N5QKJ7_9AGAM</name>
<evidence type="ECO:0000313" key="2">
    <source>
        <dbReference type="EMBL" id="KAB5592063.1"/>
    </source>
</evidence>
<organism evidence="2 3">
    <name type="scientific">Ceratobasidium theobromae</name>
    <dbReference type="NCBI Taxonomy" id="1582974"/>
    <lineage>
        <taxon>Eukaryota</taxon>
        <taxon>Fungi</taxon>
        <taxon>Dikarya</taxon>
        <taxon>Basidiomycota</taxon>
        <taxon>Agaricomycotina</taxon>
        <taxon>Agaricomycetes</taxon>
        <taxon>Cantharellales</taxon>
        <taxon>Ceratobasidiaceae</taxon>
        <taxon>Ceratobasidium</taxon>
    </lineage>
</organism>
<gene>
    <name evidence="2" type="ORF">CTheo_4515</name>
</gene>
<evidence type="ECO:0000256" key="1">
    <source>
        <dbReference type="SAM" id="MobiDB-lite"/>
    </source>
</evidence>
<feature type="region of interest" description="Disordered" evidence="1">
    <location>
        <begin position="19"/>
        <end position="69"/>
    </location>
</feature>
<dbReference type="EMBL" id="SSOP01000078">
    <property type="protein sequence ID" value="KAB5592063.1"/>
    <property type="molecule type" value="Genomic_DNA"/>
</dbReference>
<dbReference type="OrthoDB" id="3257151at2759"/>
<dbReference type="AlphaFoldDB" id="A0A5N5QKJ7"/>
<protein>
    <recommendedName>
        <fullName evidence="4">Homeobox domain-containing protein</fullName>
    </recommendedName>
</protein>
<reference evidence="2 3" key="1">
    <citation type="journal article" date="2019" name="Fungal Biol. Biotechnol.">
        <title>Draft genome sequence of fastidious pathogen Ceratobasidium theobromae, which causes vascular-streak dieback in Theobroma cacao.</title>
        <authorList>
            <person name="Ali S.S."/>
            <person name="Asman A."/>
            <person name="Shao J."/>
            <person name="Firmansyah A.P."/>
            <person name="Susilo A.W."/>
            <person name="Rosmana A."/>
            <person name="McMahon P."/>
            <person name="Junaid M."/>
            <person name="Guest D."/>
            <person name="Kheng T.Y."/>
            <person name="Meinhardt L.W."/>
            <person name="Bailey B.A."/>
        </authorList>
    </citation>
    <scope>NUCLEOTIDE SEQUENCE [LARGE SCALE GENOMIC DNA]</scope>
    <source>
        <strain evidence="2 3">CT2</strain>
    </source>
</reference>
<keyword evidence="3" id="KW-1185">Reference proteome</keyword>
<feature type="region of interest" description="Disordered" evidence="1">
    <location>
        <begin position="138"/>
        <end position="206"/>
    </location>
</feature>
<sequence>MVVDLDTRVKVEIVEDNAPLLYKADGHQPPPNTSESSKVAPTGRPTSAVKGNAPRKQAKQEDNDEDQARWTKTRPLLEELWNRIPAVPCVESRTLWARAHGVAPVRVHKWFGWRKGRRKQAGITTHPQDGYTLAVEEPQESPLLPVPNPTAQTPRTSDSSFSSPPPQTPADLCPKLPVQVVPETPPSFGQSTGDQPPDKLSIRLPPLSSIGSGLRLGKMEETEEIAESTIGACMRIDYQVPGEQLGMTVGTGLLPASTIRAKGNRNRKRKLDAKSNDEVLRASKRIASGAPTGQPTVSTDLVQPAKKGGRYAKAPKLKAPKLEAVKLEMAELDNLAESVPSSEPQVPTTIHTNPPPEVSSVKNLPASPGPIGHLGGQRENPIIMDHRGNLGWTSIPYYAMPCLNGPYAPTICYDPLRTNVTRNFDPAAGMPTNLDIPPHSFTSTTYTSLLLAPFLFNGVPIQNPDPVNGYVPNQGISQNVYECSGVNVAGQRDPQYPFTYQQPQFAFPNYEPMDPMLFGGNIQSTLNASMEINEGLKLWDPLVEAMPTVYAPEPKADWAAWPCN</sequence>
<feature type="compositionally biased region" description="Polar residues" evidence="1">
    <location>
        <begin position="339"/>
        <end position="352"/>
    </location>
</feature>
<comment type="caution">
    <text evidence="2">The sequence shown here is derived from an EMBL/GenBank/DDBJ whole genome shotgun (WGS) entry which is preliminary data.</text>
</comment>
<feature type="compositionally biased region" description="Polar residues" evidence="1">
    <location>
        <begin position="149"/>
        <end position="162"/>
    </location>
</feature>
<feature type="compositionally biased region" description="Basic and acidic residues" evidence="1">
    <location>
        <begin position="58"/>
        <end position="69"/>
    </location>
</feature>
<evidence type="ECO:0000313" key="3">
    <source>
        <dbReference type="Proteomes" id="UP000383932"/>
    </source>
</evidence>
<proteinExistence type="predicted"/>
<accession>A0A5N5QKJ7</accession>
<feature type="region of interest" description="Disordered" evidence="1">
    <location>
        <begin position="337"/>
        <end position="361"/>
    </location>
</feature>
<dbReference type="Proteomes" id="UP000383932">
    <property type="component" value="Unassembled WGS sequence"/>
</dbReference>